<evidence type="ECO:0000313" key="3">
    <source>
        <dbReference type="Proteomes" id="UP000054516"/>
    </source>
</evidence>
<dbReference type="STRING" id="77044.A0A1S8AB98"/>
<evidence type="ECO:0000256" key="1">
    <source>
        <dbReference type="SAM" id="SignalP"/>
    </source>
</evidence>
<evidence type="ECO:0000313" key="2">
    <source>
        <dbReference type="EMBL" id="GAW27293.1"/>
    </source>
</evidence>
<name>A0A1S8AB98_ROSNE</name>
<reference evidence="2" key="1">
    <citation type="submission" date="2016-03" db="EMBL/GenBank/DDBJ databases">
        <title>Draft genome sequence of Rosellinia necatrix.</title>
        <authorList>
            <person name="Kanematsu S."/>
        </authorList>
    </citation>
    <scope>NUCLEOTIDE SEQUENCE [LARGE SCALE GENOMIC DNA]</scope>
    <source>
        <strain evidence="2">W97</strain>
    </source>
</reference>
<dbReference type="OrthoDB" id="5985073at2759"/>
<feature type="signal peptide" evidence="1">
    <location>
        <begin position="1"/>
        <end position="20"/>
    </location>
</feature>
<keyword evidence="3" id="KW-1185">Reference proteome</keyword>
<protein>
    <submittedName>
        <fullName evidence="2">Uncharacterized protein</fullName>
    </submittedName>
</protein>
<keyword evidence="1" id="KW-0732">Signal</keyword>
<proteinExistence type="predicted"/>
<dbReference type="AlphaFoldDB" id="A0A1S8AB98"/>
<dbReference type="Proteomes" id="UP000054516">
    <property type="component" value="Unassembled WGS sequence"/>
</dbReference>
<organism evidence="2">
    <name type="scientific">Rosellinia necatrix</name>
    <name type="common">White root-rot fungus</name>
    <dbReference type="NCBI Taxonomy" id="77044"/>
    <lineage>
        <taxon>Eukaryota</taxon>
        <taxon>Fungi</taxon>
        <taxon>Dikarya</taxon>
        <taxon>Ascomycota</taxon>
        <taxon>Pezizomycotina</taxon>
        <taxon>Sordariomycetes</taxon>
        <taxon>Xylariomycetidae</taxon>
        <taxon>Xylariales</taxon>
        <taxon>Xylariaceae</taxon>
        <taxon>Rosellinia</taxon>
    </lineage>
</organism>
<accession>A0A1S8AB98</accession>
<dbReference type="EMBL" id="DF977547">
    <property type="protein sequence ID" value="GAW27293.1"/>
    <property type="molecule type" value="Genomic_DNA"/>
</dbReference>
<sequence>MGFPKAVALTGYLFIAVTQAVKLWSAPASIPTTVPAACRAALVQNITCVYGNDSLVTAGEAASGLALIDSQAAQYCTAGCYQSLKTFQTNVDSKCGNTQYKFYLKSNLTQSASALAAGLNWAYNLTCIKDT</sequence>
<gene>
    <name evidence="2" type="ORF">SAMD00023353_10200190</name>
</gene>
<feature type="chain" id="PRO_5011983716" evidence="1">
    <location>
        <begin position="21"/>
        <end position="131"/>
    </location>
</feature>